<organism evidence="2">
    <name type="scientific">Arundo donax</name>
    <name type="common">Giant reed</name>
    <name type="synonym">Donax arundinaceus</name>
    <dbReference type="NCBI Taxonomy" id="35708"/>
    <lineage>
        <taxon>Eukaryota</taxon>
        <taxon>Viridiplantae</taxon>
        <taxon>Streptophyta</taxon>
        <taxon>Embryophyta</taxon>
        <taxon>Tracheophyta</taxon>
        <taxon>Spermatophyta</taxon>
        <taxon>Magnoliopsida</taxon>
        <taxon>Liliopsida</taxon>
        <taxon>Poales</taxon>
        <taxon>Poaceae</taxon>
        <taxon>PACMAD clade</taxon>
        <taxon>Arundinoideae</taxon>
        <taxon>Arundineae</taxon>
        <taxon>Arundo</taxon>
    </lineage>
</organism>
<reference evidence="2" key="2">
    <citation type="journal article" date="2015" name="Data Brief">
        <title>Shoot transcriptome of the giant reed, Arundo donax.</title>
        <authorList>
            <person name="Barrero R.A."/>
            <person name="Guerrero F.D."/>
            <person name="Moolhuijzen P."/>
            <person name="Goolsby J.A."/>
            <person name="Tidwell J."/>
            <person name="Bellgard S.E."/>
            <person name="Bellgard M.I."/>
        </authorList>
    </citation>
    <scope>NUCLEOTIDE SEQUENCE</scope>
    <source>
        <tissue evidence="2">Shoot tissue taken approximately 20 cm above the soil surface</tissue>
    </source>
</reference>
<evidence type="ECO:0000313" key="2">
    <source>
        <dbReference type="EMBL" id="JAD91257.1"/>
    </source>
</evidence>
<feature type="region of interest" description="Disordered" evidence="1">
    <location>
        <begin position="1"/>
        <end position="54"/>
    </location>
</feature>
<accession>A0A0A9E5J7</accession>
<feature type="compositionally biased region" description="Low complexity" evidence="1">
    <location>
        <begin position="1"/>
        <end position="16"/>
    </location>
</feature>
<evidence type="ECO:0000256" key="1">
    <source>
        <dbReference type="SAM" id="MobiDB-lite"/>
    </source>
</evidence>
<proteinExistence type="predicted"/>
<dbReference type="AlphaFoldDB" id="A0A0A9E5J7"/>
<reference evidence="2" key="1">
    <citation type="submission" date="2014-09" db="EMBL/GenBank/DDBJ databases">
        <authorList>
            <person name="Magalhaes I.L.F."/>
            <person name="Oliveira U."/>
            <person name="Santos F.R."/>
            <person name="Vidigal T.H.D.A."/>
            <person name="Brescovit A.D."/>
            <person name="Santos A.J."/>
        </authorList>
    </citation>
    <scope>NUCLEOTIDE SEQUENCE</scope>
    <source>
        <tissue evidence="2">Shoot tissue taken approximately 20 cm above the soil surface</tissue>
    </source>
</reference>
<dbReference type="EMBL" id="GBRH01206638">
    <property type="protein sequence ID" value="JAD91257.1"/>
    <property type="molecule type" value="Transcribed_RNA"/>
</dbReference>
<name>A0A0A9E5J7_ARUDO</name>
<protein>
    <submittedName>
        <fullName evidence="2">Uncharacterized protein</fullName>
    </submittedName>
</protein>
<sequence>MTATTATAGAARGSATPRQPPRSRGTVCYARRGPAPPSRSYPDQPSFHHRCRRR</sequence>